<dbReference type="HOGENOM" id="CLU_030049_0_0_1"/>
<name>V2WBR2_MONRO</name>
<feature type="transmembrane region" description="Helical" evidence="2">
    <location>
        <begin position="467"/>
        <end position="490"/>
    </location>
</feature>
<evidence type="ECO:0000256" key="1">
    <source>
        <dbReference type="SAM" id="MobiDB-lite"/>
    </source>
</evidence>
<feature type="compositionally biased region" description="Low complexity" evidence="1">
    <location>
        <begin position="438"/>
        <end position="448"/>
    </location>
</feature>
<protein>
    <submittedName>
        <fullName evidence="4">Endo--alpha-mannosidase</fullName>
    </submittedName>
</protein>
<feature type="region of interest" description="Disordered" evidence="1">
    <location>
        <begin position="529"/>
        <end position="573"/>
    </location>
</feature>
<dbReference type="AlphaFoldDB" id="V2WBR2"/>
<gene>
    <name evidence="4" type="ORF">Moror_3787</name>
</gene>
<feature type="compositionally biased region" description="Polar residues" evidence="1">
    <location>
        <begin position="538"/>
        <end position="565"/>
    </location>
</feature>
<dbReference type="Gene3D" id="1.50.10.20">
    <property type="match status" value="1"/>
</dbReference>
<organism evidence="4 5">
    <name type="scientific">Moniliophthora roreri (strain MCA 2997)</name>
    <name type="common">Cocoa frosty pod rot fungus</name>
    <name type="synonym">Crinipellis roreri</name>
    <dbReference type="NCBI Taxonomy" id="1381753"/>
    <lineage>
        <taxon>Eukaryota</taxon>
        <taxon>Fungi</taxon>
        <taxon>Dikarya</taxon>
        <taxon>Basidiomycota</taxon>
        <taxon>Agaricomycotina</taxon>
        <taxon>Agaricomycetes</taxon>
        <taxon>Agaricomycetidae</taxon>
        <taxon>Agaricales</taxon>
        <taxon>Marasmiineae</taxon>
        <taxon>Marasmiaceae</taxon>
        <taxon>Moniliophthora</taxon>
    </lineage>
</organism>
<sequence>MILMFFTFLLALQLFPCTSAQEGQTPTISQLWNHSVTLPYQDRLQIARDAVTKSASMLTSDGMVPARNDRSDLDLTFAVYSTLANFDAIANESNFKTMGQNFFSIFQYSTSCPSLQCEGDEVKFMIQRGYAAIRGYSAYQEQVFLEAAESMWGLASQYTISDANPQLSSLKNFSIVAECEGNTDSGLAGFGSSSSLIKLQGATFKSSNASDTDIKLFTTALFFQLSALMAEATNGQNSSYIAAAQLSADFLNDAKNSGLYDGESGPDFDLEDTGTSVREGDRQNCGLGGVNYVVSEISVSGLLIEGLSILYSITNNSTYKDRIITEIKLYIGYQERGQWSLPSGILQKTCYNNSGDPFILRGLSQAARIEILPSDILEYVKGFIGVQYNAVQAASQSNHIYGCNWNGPPLSSFDFDVTNQTRATQLLVDGLSLFEAQTSSTSIPSPNVTSPPVPTGQPKSPKSSTGVIVGATLGGVAVLFLMAVTICCFLRRQRHQSLFSEKAGKQDNSPAPDEAMIISPFVHTAEVVQHKGDHHHISGSSTVTTQKGSSQHSGVASPSIQSEPSYHSEARESQHLRPTMVPYHNGSEVDSSMVLHPDLVRLLYQRMWQPGNNETPPDYQSQVG</sequence>
<proteinExistence type="predicted"/>
<reference evidence="4 5" key="1">
    <citation type="journal article" date="2014" name="BMC Genomics">
        <title>Genome and secretome analysis of the hemibiotrophic fungal pathogen, Moniliophthora roreri, which causes frosty pod rot disease of cacao: mechanisms of the biotrophic and necrotrophic phases.</title>
        <authorList>
            <person name="Meinhardt L.W."/>
            <person name="Costa G.G.L."/>
            <person name="Thomazella D.P.T."/>
            <person name="Teixeira P.J.P.L."/>
            <person name="Carazzolle M.F."/>
            <person name="Schuster S.C."/>
            <person name="Carlson J.E."/>
            <person name="Guiltinan M.J."/>
            <person name="Mieczkowski P."/>
            <person name="Farmer A."/>
            <person name="Ramaraj T."/>
            <person name="Crozier J."/>
            <person name="Davis R.E."/>
            <person name="Shao J."/>
            <person name="Melnick R.L."/>
            <person name="Pereira G.A.G."/>
            <person name="Bailey B.A."/>
        </authorList>
    </citation>
    <scope>NUCLEOTIDE SEQUENCE [LARGE SCALE GENOMIC DNA]</scope>
    <source>
        <strain evidence="4 5">MCA 2997</strain>
    </source>
</reference>
<feature type="signal peptide" evidence="3">
    <location>
        <begin position="1"/>
        <end position="20"/>
    </location>
</feature>
<keyword evidence="2" id="KW-1133">Transmembrane helix</keyword>
<evidence type="ECO:0000256" key="2">
    <source>
        <dbReference type="SAM" id="Phobius"/>
    </source>
</evidence>
<comment type="caution">
    <text evidence="4">The sequence shown here is derived from an EMBL/GenBank/DDBJ whole genome shotgun (WGS) entry which is preliminary data.</text>
</comment>
<accession>V2WBR2</accession>
<dbReference type="Proteomes" id="UP000017559">
    <property type="component" value="Unassembled WGS sequence"/>
</dbReference>
<evidence type="ECO:0000313" key="4">
    <source>
        <dbReference type="EMBL" id="ESK84248.1"/>
    </source>
</evidence>
<keyword evidence="5" id="KW-1185">Reference proteome</keyword>
<dbReference type="EMBL" id="AWSO01001344">
    <property type="protein sequence ID" value="ESK84248.1"/>
    <property type="molecule type" value="Genomic_DNA"/>
</dbReference>
<evidence type="ECO:0000313" key="5">
    <source>
        <dbReference type="Proteomes" id="UP000017559"/>
    </source>
</evidence>
<keyword evidence="3" id="KW-0732">Signal</keyword>
<dbReference type="KEGG" id="mrr:Moror_3787"/>
<keyword evidence="2" id="KW-0472">Membrane</keyword>
<evidence type="ECO:0000256" key="3">
    <source>
        <dbReference type="SAM" id="SignalP"/>
    </source>
</evidence>
<feature type="region of interest" description="Disordered" evidence="1">
    <location>
        <begin position="438"/>
        <end position="464"/>
    </location>
</feature>
<feature type="chain" id="PRO_5004711329" evidence="3">
    <location>
        <begin position="21"/>
        <end position="624"/>
    </location>
</feature>
<keyword evidence="2" id="KW-0812">Transmembrane</keyword>